<dbReference type="AlphaFoldDB" id="A0A857JIV6"/>
<dbReference type="InterPro" id="IPR048254">
    <property type="entry name" value="CDP_ALCOHOL_P_TRANSF_CS"/>
</dbReference>
<dbReference type="Proteomes" id="UP000464524">
    <property type="component" value="Chromosome"/>
</dbReference>
<feature type="transmembrane region" description="Helical" evidence="3">
    <location>
        <begin position="114"/>
        <end position="133"/>
    </location>
</feature>
<evidence type="ECO:0000256" key="3">
    <source>
        <dbReference type="SAM" id="Phobius"/>
    </source>
</evidence>
<dbReference type="GO" id="GO:0016020">
    <property type="term" value="C:membrane"/>
    <property type="evidence" value="ECO:0007669"/>
    <property type="project" value="InterPro"/>
</dbReference>
<sequence length="204" mass="21745">MFDPLLNKVLKKPLCGLAKQLIKQGVSADSVTVVGFVVGMLAVPGIVYGHYTLALCLILLNRLGDGLDGAIARETSPSDAGGFLDITLDFIFYSAIVFAFVCANPVENAVAGSFLMLSFMGTGGSFLAFAIMASKHGIDSPNYPQKSLHYMGGLAEGFETILVLCLFCLFPSQFVIIASVFAVVCWLTAAIRIWVGYNTLVATK</sequence>
<gene>
    <name evidence="4" type="ORF">FX988_02206</name>
</gene>
<dbReference type="RefSeq" id="WP_160179815.1">
    <property type="nucleotide sequence ID" value="NZ_CP047656.1"/>
</dbReference>
<feature type="transmembrane region" description="Helical" evidence="3">
    <location>
        <begin position="174"/>
        <end position="195"/>
    </location>
</feature>
<dbReference type="Pfam" id="PF01066">
    <property type="entry name" value="CDP-OH_P_transf"/>
    <property type="match status" value="1"/>
</dbReference>
<protein>
    <submittedName>
        <fullName evidence="4">Inner membrane protein YnjF</fullName>
    </submittedName>
</protein>
<dbReference type="InterPro" id="IPR043130">
    <property type="entry name" value="CDP-OH_PTrfase_TM_dom"/>
</dbReference>
<feature type="transmembrane region" description="Helical" evidence="3">
    <location>
        <begin position="80"/>
        <end position="102"/>
    </location>
</feature>
<keyword evidence="3" id="KW-0812">Transmembrane</keyword>
<keyword evidence="3" id="KW-0472">Membrane</keyword>
<organism evidence="4 5">
    <name type="scientific">Paraglaciecola mesophila</name>
    <dbReference type="NCBI Taxonomy" id="197222"/>
    <lineage>
        <taxon>Bacteria</taxon>
        <taxon>Pseudomonadati</taxon>
        <taxon>Pseudomonadota</taxon>
        <taxon>Gammaproteobacteria</taxon>
        <taxon>Alteromonadales</taxon>
        <taxon>Alteromonadaceae</taxon>
        <taxon>Paraglaciecola</taxon>
    </lineage>
</organism>
<keyword evidence="1 2" id="KW-0808">Transferase</keyword>
<dbReference type="GO" id="GO:0008654">
    <property type="term" value="P:phospholipid biosynthetic process"/>
    <property type="evidence" value="ECO:0007669"/>
    <property type="project" value="InterPro"/>
</dbReference>
<comment type="similarity">
    <text evidence="2">Belongs to the CDP-alcohol phosphatidyltransferase class-I family.</text>
</comment>
<evidence type="ECO:0000313" key="4">
    <source>
        <dbReference type="EMBL" id="QHJ11965.1"/>
    </source>
</evidence>
<feature type="transmembrane region" description="Helical" evidence="3">
    <location>
        <begin position="148"/>
        <end position="167"/>
    </location>
</feature>
<keyword evidence="3" id="KW-1133">Transmembrane helix</keyword>
<proteinExistence type="inferred from homology"/>
<evidence type="ECO:0000256" key="1">
    <source>
        <dbReference type="ARBA" id="ARBA00022679"/>
    </source>
</evidence>
<reference evidence="4 5" key="1">
    <citation type="submission" date="2019-12" db="EMBL/GenBank/DDBJ databases">
        <title>Genome sequencing and assembly of endphytes of Porphyra tenera.</title>
        <authorList>
            <person name="Park J.M."/>
            <person name="Shin R."/>
            <person name="Jo S.H."/>
        </authorList>
    </citation>
    <scope>NUCLEOTIDE SEQUENCE [LARGE SCALE GENOMIC DNA]</scope>
    <source>
        <strain evidence="4 5">GPM4</strain>
    </source>
</reference>
<dbReference type="GO" id="GO:0016780">
    <property type="term" value="F:phosphotransferase activity, for other substituted phosphate groups"/>
    <property type="evidence" value="ECO:0007669"/>
    <property type="project" value="InterPro"/>
</dbReference>
<dbReference type="KEGG" id="pmes:FX988_02206"/>
<feature type="transmembrane region" description="Helical" evidence="3">
    <location>
        <begin position="33"/>
        <end position="60"/>
    </location>
</feature>
<dbReference type="EMBL" id="CP047656">
    <property type="protein sequence ID" value="QHJ11965.1"/>
    <property type="molecule type" value="Genomic_DNA"/>
</dbReference>
<evidence type="ECO:0000256" key="2">
    <source>
        <dbReference type="RuleBase" id="RU003750"/>
    </source>
</evidence>
<keyword evidence="5" id="KW-1185">Reference proteome</keyword>
<dbReference type="InterPro" id="IPR000462">
    <property type="entry name" value="CDP-OH_P_trans"/>
</dbReference>
<accession>A0A857JIV6</accession>
<name>A0A857JIV6_9ALTE</name>
<dbReference type="Gene3D" id="1.20.120.1760">
    <property type="match status" value="1"/>
</dbReference>
<dbReference type="PROSITE" id="PS00379">
    <property type="entry name" value="CDP_ALCOHOL_P_TRANSF"/>
    <property type="match status" value="1"/>
</dbReference>
<evidence type="ECO:0000313" key="5">
    <source>
        <dbReference type="Proteomes" id="UP000464524"/>
    </source>
</evidence>
<dbReference type="OrthoDB" id="9790577at2"/>